<dbReference type="Proteomes" id="UP000662783">
    <property type="component" value="Chromosome"/>
</dbReference>
<feature type="transmembrane region" description="Helical" evidence="1">
    <location>
        <begin position="12"/>
        <end position="29"/>
    </location>
</feature>
<dbReference type="EMBL" id="CP070608">
    <property type="protein sequence ID" value="QSE97384.1"/>
    <property type="molecule type" value="Genomic_DNA"/>
</dbReference>
<feature type="transmembrane region" description="Helical" evidence="1">
    <location>
        <begin position="45"/>
        <end position="65"/>
    </location>
</feature>
<evidence type="ECO:0000313" key="2">
    <source>
        <dbReference type="EMBL" id="QSE97384.1"/>
    </source>
</evidence>
<keyword evidence="1" id="KW-1133">Transmembrane helix</keyword>
<evidence type="ECO:0000313" key="3">
    <source>
        <dbReference type="Proteomes" id="UP000662783"/>
    </source>
</evidence>
<evidence type="ECO:0000256" key="1">
    <source>
        <dbReference type="SAM" id="Phobius"/>
    </source>
</evidence>
<gene>
    <name evidence="2" type="ORF">JR347_17655</name>
</gene>
<protein>
    <submittedName>
        <fullName evidence="2">Cytochrome B</fullName>
    </submittedName>
</protein>
<feature type="transmembrane region" description="Helical" evidence="1">
    <location>
        <begin position="118"/>
        <end position="138"/>
    </location>
</feature>
<dbReference type="AlphaFoldDB" id="A0A974WGF0"/>
<keyword evidence="1" id="KW-0472">Membrane</keyword>
<feature type="transmembrane region" description="Helical" evidence="1">
    <location>
        <begin position="85"/>
        <end position="106"/>
    </location>
</feature>
<sequence>MYEILQSAHSGLRWLVLATLIIAIVNSFGKTKGGVTFSSKDKKKALFALIFTHIQFLLGVVLYFISPKVVFAASSMKSDVLRFFLVEHVIMMVLAVILITVGYSKAKRTAMDGKKFKSIMLFYLLGLLLILAAIPWPFRDLGGSWF</sequence>
<accession>A0A974WGF0</accession>
<dbReference type="KEGG" id="fuv:JR347_17655"/>
<organism evidence="2 3">
    <name type="scientific">Fulvivirga lutea</name>
    <dbReference type="NCBI Taxonomy" id="2810512"/>
    <lineage>
        <taxon>Bacteria</taxon>
        <taxon>Pseudomonadati</taxon>
        <taxon>Bacteroidota</taxon>
        <taxon>Cytophagia</taxon>
        <taxon>Cytophagales</taxon>
        <taxon>Fulvivirgaceae</taxon>
        <taxon>Fulvivirga</taxon>
    </lineage>
</organism>
<reference evidence="2" key="1">
    <citation type="submission" date="2021-02" db="EMBL/GenBank/DDBJ databases">
        <title>Fulvivirga sp. S481 isolated from sea water.</title>
        <authorList>
            <person name="Bae S.S."/>
            <person name="Baek K."/>
        </authorList>
    </citation>
    <scope>NUCLEOTIDE SEQUENCE</scope>
    <source>
        <strain evidence="2">S481</strain>
    </source>
</reference>
<keyword evidence="3" id="KW-1185">Reference proteome</keyword>
<keyword evidence="1" id="KW-0812">Transmembrane</keyword>
<name>A0A974WGF0_9BACT</name>
<dbReference type="RefSeq" id="WP_205721895.1">
    <property type="nucleotide sequence ID" value="NZ_CP070608.1"/>
</dbReference>
<proteinExistence type="predicted"/>